<accession>A0AAV8TTQ1</accession>
<dbReference type="InterPro" id="IPR001480">
    <property type="entry name" value="Bulb-type_lectin_dom"/>
</dbReference>
<dbReference type="EC" id="2.7.11.1" evidence="13"/>
<comment type="similarity">
    <text evidence="13">Belongs to the protein kinase superfamily. Ser/Thr protein kinase family.</text>
</comment>
<evidence type="ECO:0000256" key="5">
    <source>
        <dbReference type="ARBA" id="ARBA00022729"/>
    </source>
</evidence>
<keyword evidence="9 14" id="KW-1133">Transmembrane helix</keyword>
<evidence type="ECO:0000259" key="15">
    <source>
        <dbReference type="PROSITE" id="PS50011"/>
    </source>
</evidence>
<dbReference type="Pfam" id="PF00954">
    <property type="entry name" value="S_locus_glycop"/>
    <property type="match status" value="1"/>
</dbReference>
<evidence type="ECO:0000259" key="16">
    <source>
        <dbReference type="PROSITE" id="PS50927"/>
    </source>
</evidence>
<evidence type="ECO:0000256" key="2">
    <source>
        <dbReference type="ARBA" id="ARBA00022527"/>
    </source>
</evidence>
<dbReference type="CDD" id="cd00028">
    <property type="entry name" value="B_lectin"/>
    <property type="match status" value="1"/>
</dbReference>
<dbReference type="SMART" id="SM00108">
    <property type="entry name" value="B_lectin"/>
    <property type="match status" value="1"/>
</dbReference>
<evidence type="ECO:0000259" key="17">
    <source>
        <dbReference type="PROSITE" id="PS50948"/>
    </source>
</evidence>
<name>A0AAV8TTQ1_9ROSI</name>
<dbReference type="InterPro" id="IPR000858">
    <property type="entry name" value="S_locus_glycoprot_dom"/>
</dbReference>
<dbReference type="InterPro" id="IPR001245">
    <property type="entry name" value="Ser-Thr/Tyr_kinase_cat_dom"/>
</dbReference>
<evidence type="ECO:0000313" key="19">
    <source>
        <dbReference type="Proteomes" id="UP001159364"/>
    </source>
</evidence>
<dbReference type="GO" id="GO:0004674">
    <property type="term" value="F:protein serine/threonine kinase activity"/>
    <property type="evidence" value="ECO:0007669"/>
    <property type="project" value="UniProtKB-KW"/>
</dbReference>
<feature type="domain" description="Bulb-type lectin" evidence="16">
    <location>
        <begin position="56"/>
        <end position="182"/>
    </location>
</feature>
<keyword evidence="8 13" id="KW-0067">ATP-binding</keyword>
<protein>
    <recommendedName>
        <fullName evidence="13">Receptor-like serine/threonine-protein kinase</fullName>
        <ecNumber evidence="13">2.7.11.1</ecNumber>
    </recommendedName>
</protein>
<feature type="domain" description="Apple" evidence="17">
    <location>
        <begin position="367"/>
        <end position="447"/>
    </location>
</feature>
<evidence type="ECO:0000256" key="8">
    <source>
        <dbReference type="ARBA" id="ARBA00022840"/>
    </source>
</evidence>
<dbReference type="Pfam" id="PF01453">
    <property type="entry name" value="B_lectin"/>
    <property type="match status" value="1"/>
</dbReference>
<feature type="domain" description="Protein kinase" evidence="15">
    <location>
        <begin position="541"/>
        <end position="787"/>
    </location>
</feature>
<dbReference type="InterPro" id="IPR003609">
    <property type="entry name" value="Pan_app"/>
</dbReference>
<dbReference type="Proteomes" id="UP001159364">
    <property type="component" value="Linkage Group LG03"/>
</dbReference>
<comment type="catalytic activity">
    <reaction evidence="13">
        <text>L-threonyl-[protein] + ATP = O-phospho-L-threonyl-[protein] + ADP + H(+)</text>
        <dbReference type="Rhea" id="RHEA:46608"/>
        <dbReference type="Rhea" id="RHEA-COMP:11060"/>
        <dbReference type="Rhea" id="RHEA-COMP:11605"/>
        <dbReference type="ChEBI" id="CHEBI:15378"/>
        <dbReference type="ChEBI" id="CHEBI:30013"/>
        <dbReference type="ChEBI" id="CHEBI:30616"/>
        <dbReference type="ChEBI" id="CHEBI:61977"/>
        <dbReference type="ChEBI" id="CHEBI:456216"/>
        <dbReference type="EC" id="2.7.11.1"/>
    </reaction>
</comment>
<keyword evidence="7 13" id="KW-0418">Kinase</keyword>
<proteinExistence type="inferred from homology"/>
<dbReference type="PANTHER" id="PTHR47974:SF10">
    <property type="entry name" value="RECEPTOR-LIKE SERINE_THREONINE-PROTEIN KINASE"/>
    <property type="match status" value="1"/>
</dbReference>
<dbReference type="SUPFAM" id="SSF56112">
    <property type="entry name" value="Protein kinase-like (PK-like)"/>
    <property type="match status" value="1"/>
</dbReference>
<evidence type="ECO:0000256" key="1">
    <source>
        <dbReference type="ARBA" id="ARBA00004167"/>
    </source>
</evidence>
<dbReference type="Gene3D" id="1.10.510.10">
    <property type="entry name" value="Transferase(Phosphotransferase) domain 1"/>
    <property type="match status" value="1"/>
</dbReference>
<evidence type="ECO:0000256" key="10">
    <source>
        <dbReference type="ARBA" id="ARBA00023136"/>
    </source>
</evidence>
<dbReference type="InterPro" id="IPR000719">
    <property type="entry name" value="Prot_kinase_dom"/>
</dbReference>
<dbReference type="PANTHER" id="PTHR47974">
    <property type="entry name" value="OS07G0415500 PROTEIN"/>
    <property type="match status" value="1"/>
</dbReference>
<dbReference type="EMBL" id="JAIWQS010000003">
    <property type="protein sequence ID" value="KAJ8770143.1"/>
    <property type="molecule type" value="Genomic_DNA"/>
</dbReference>
<evidence type="ECO:0000256" key="9">
    <source>
        <dbReference type="ARBA" id="ARBA00022989"/>
    </source>
</evidence>
<organism evidence="18 19">
    <name type="scientific">Erythroxylum novogranatense</name>
    <dbReference type="NCBI Taxonomy" id="1862640"/>
    <lineage>
        <taxon>Eukaryota</taxon>
        <taxon>Viridiplantae</taxon>
        <taxon>Streptophyta</taxon>
        <taxon>Embryophyta</taxon>
        <taxon>Tracheophyta</taxon>
        <taxon>Spermatophyta</taxon>
        <taxon>Magnoliopsida</taxon>
        <taxon>eudicotyledons</taxon>
        <taxon>Gunneridae</taxon>
        <taxon>Pentapetalae</taxon>
        <taxon>rosids</taxon>
        <taxon>fabids</taxon>
        <taxon>Malpighiales</taxon>
        <taxon>Erythroxylaceae</taxon>
        <taxon>Erythroxylum</taxon>
    </lineage>
</organism>
<keyword evidence="5" id="KW-0732">Signal</keyword>
<dbReference type="AlphaFoldDB" id="A0AAV8TTQ1"/>
<evidence type="ECO:0000256" key="4">
    <source>
        <dbReference type="ARBA" id="ARBA00022692"/>
    </source>
</evidence>
<dbReference type="Gene3D" id="2.90.10.10">
    <property type="entry name" value="Bulb-type lectin domain"/>
    <property type="match status" value="2"/>
</dbReference>
<keyword evidence="12" id="KW-0325">Glycoprotein</keyword>
<dbReference type="Gene3D" id="3.30.200.20">
    <property type="entry name" value="Phosphorylase Kinase, domain 1"/>
    <property type="match status" value="1"/>
</dbReference>
<evidence type="ECO:0000256" key="14">
    <source>
        <dbReference type="SAM" id="Phobius"/>
    </source>
</evidence>
<reference evidence="18 19" key="1">
    <citation type="submission" date="2021-09" db="EMBL/GenBank/DDBJ databases">
        <title>Genomic insights and catalytic innovation underlie evolution of tropane alkaloids biosynthesis.</title>
        <authorList>
            <person name="Wang Y.-J."/>
            <person name="Tian T."/>
            <person name="Huang J.-P."/>
            <person name="Huang S.-X."/>
        </authorList>
    </citation>
    <scope>NUCLEOTIDE SEQUENCE [LARGE SCALE GENOMIC DNA]</scope>
    <source>
        <strain evidence="18">KIB-2018</strain>
        <tissue evidence="18">Leaf</tissue>
    </source>
</reference>
<dbReference type="PROSITE" id="PS50011">
    <property type="entry name" value="PROTEIN_KINASE_DOM"/>
    <property type="match status" value="1"/>
</dbReference>
<keyword evidence="2 13" id="KW-0723">Serine/threonine-protein kinase</keyword>
<dbReference type="InterPro" id="IPR036426">
    <property type="entry name" value="Bulb-type_lectin_dom_sf"/>
</dbReference>
<dbReference type="PROSITE" id="PS50948">
    <property type="entry name" value="PAN"/>
    <property type="match status" value="1"/>
</dbReference>
<dbReference type="Pfam" id="PF07714">
    <property type="entry name" value="PK_Tyr_Ser-Thr"/>
    <property type="match status" value="1"/>
</dbReference>
<keyword evidence="6 13" id="KW-0547">Nucleotide-binding</keyword>
<evidence type="ECO:0000256" key="11">
    <source>
        <dbReference type="ARBA" id="ARBA00023157"/>
    </source>
</evidence>
<keyword evidence="19" id="KW-1185">Reference proteome</keyword>
<evidence type="ECO:0000256" key="7">
    <source>
        <dbReference type="ARBA" id="ARBA00022777"/>
    </source>
</evidence>
<comment type="subcellular location">
    <subcellularLocation>
        <location evidence="1">Membrane</location>
        <topology evidence="1">Single-pass membrane protein</topology>
    </subcellularLocation>
</comment>
<comment type="caution">
    <text evidence="18">The sequence shown here is derived from an EMBL/GenBank/DDBJ whole genome shotgun (WGS) entry which is preliminary data.</text>
</comment>
<evidence type="ECO:0000256" key="6">
    <source>
        <dbReference type="ARBA" id="ARBA00022741"/>
    </source>
</evidence>
<evidence type="ECO:0000313" key="18">
    <source>
        <dbReference type="EMBL" id="KAJ8770143.1"/>
    </source>
</evidence>
<keyword evidence="10 14" id="KW-0472">Membrane</keyword>
<keyword evidence="11" id="KW-1015">Disulfide bond</keyword>
<evidence type="ECO:0000256" key="13">
    <source>
        <dbReference type="PIRNR" id="PIRNR000641"/>
    </source>
</evidence>
<feature type="domain" description="Bulb-type lectin" evidence="16">
    <location>
        <begin position="185"/>
        <end position="305"/>
    </location>
</feature>
<feature type="transmembrane region" description="Helical" evidence="14">
    <location>
        <begin position="483"/>
        <end position="510"/>
    </location>
</feature>
<evidence type="ECO:0000256" key="3">
    <source>
        <dbReference type="ARBA" id="ARBA00022679"/>
    </source>
</evidence>
<dbReference type="PIRSF" id="PIRSF000641">
    <property type="entry name" value="SRK"/>
    <property type="match status" value="1"/>
</dbReference>
<keyword evidence="3 13" id="KW-0808">Transferase</keyword>
<dbReference type="GO" id="GO:0005524">
    <property type="term" value="F:ATP binding"/>
    <property type="evidence" value="ECO:0007669"/>
    <property type="project" value="UniProtKB-KW"/>
</dbReference>
<sequence length="808" mass="90115">MSVARAMELNFEIPSKNFLGMACKVCAFGTFNNAFTVFLFLCSCFCGFCDELAIVSVPLGFEISGVYRNTLVSQNGIFAFGFLEGCQKDDDVDGLLVGIRYNLGNDAANVPVWTVGGGLRVSRNSTIKLSMDGRLILFENLSGLIVWSSNTSTLGVERASLLNNGNLVLMGSGSNSLWESFNSPTNTLLPDQSLHFPQTLRAPSKKSISSYYNFVIRRSGELALVWESNVTYWRTHLGLSASTGEARFDADGVLGLIDDTNRTVWSAASKDFKDPSVSLRHLRMDSDGNLRIYSWDPQLHEWKVGWQAVENQCEVFGACGLYSLCRFNSTGPVCDCLHQDLVDQDIGLSAMDASSFGCKKMVDLGNCKMNTSMTVLQQTVLYGVYPPQDVDMMLSEKACRDYCSNDSTCIAATSKNDGSGLCTIKRTSFISGYRSLSAPAVSFLKVCLVPQAVSARRADPYLSKPIPMQSKGFIHHEGGKKKFVGAIALIVFVTVSAFLTIETLVFWFLYRRRQMKAQTRIPFGKYDQTNPHYSMLVSLTFEDVKELTANFSDKLGPTTYKGLLPNKLPVIAKMLNDVKANEKDFRLAISTLGGMHHRNLVPLKGFCFESSHRFVLYEYVQNGSLDKWLFNMEGEPNKQSWQQRLDIALGVARALAYLHSECQICVAHGNLKLENVLLDEKLVPKLTDFGLRSLLQKETASSSESLSEGDIYRFGEMLLQIVVYKRDVLGDNLRHLADNISEKLHIEDNMDAEVVERVVRVALWCLQEQPFLRPSIDEVMKVLEGTLSVDKPPLVFDFRQDQMDEPSN</sequence>
<dbReference type="InterPro" id="IPR024171">
    <property type="entry name" value="SRK-like_kinase"/>
</dbReference>
<dbReference type="GO" id="GO:0048544">
    <property type="term" value="P:recognition of pollen"/>
    <property type="evidence" value="ECO:0007669"/>
    <property type="project" value="InterPro"/>
</dbReference>
<dbReference type="SUPFAM" id="SSF51110">
    <property type="entry name" value="alpha-D-mannose-specific plant lectins"/>
    <property type="match status" value="2"/>
</dbReference>
<keyword evidence="4 14" id="KW-0812">Transmembrane</keyword>
<dbReference type="PROSITE" id="PS50927">
    <property type="entry name" value="BULB_LECTIN"/>
    <property type="match status" value="2"/>
</dbReference>
<dbReference type="InterPro" id="IPR011009">
    <property type="entry name" value="Kinase-like_dom_sf"/>
</dbReference>
<comment type="catalytic activity">
    <reaction evidence="13">
        <text>L-seryl-[protein] + ATP = O-phospho-L-seryl-[protein] + ADP + H(+)</text>
        <dbReference type="Rhea" id="RHEA:17989"/>
        <dbReference type="Rhea" id="RHEA-COMP:9863"/>
        <dbReference type="Rhea" id="RHEA-COMP:11604"/>
        <dbReference type="ChEBI" id="CHEBI:15378"/>
        <dbReference type="ChEBI" id="CHEBI:29999"/>
        <dbReference type="ChEBI" id="CHEBI:30616"/>
        <dbReference type="ChEBI" id="CHEBI:83421"/>
        <dbReference type="ChEBI" id="CHEBI:456216"/>
        <dbReference type="EC" id="2.7.11.1"/>
    </reaction>
</comment>
<dbReference type="GO" id="GO:0016020">
    <property type="term" value="C:membrane"/>
    <property type="evidence" value="ECO:0007669"/>
    <property type="project" value="UniProtKB-SubCell"/>
</dbReference>
<gene>
    <name evidence="18" type="ORF">K2173_011238</name>
</gene>
<evidence type="ECO:0000256" key="12">
    <source>
        <dbReference type="ARBA" id="ARBA00023180"/>
    </source>
</evidence>